<comment type="caution">
    <text evidence="1">The sequence shown here is derived from an EMBL/GenBank/DDBJ whole genome shotgun (WGS) entry which is preliminary data.</text>
</comment>
<reference evidence="2" key="1">
    <citation type="journal article" date="2019" name="Int. J. Syst. Evol. Microbiol.">
        <title>The Global Catalogue of Microorganisms (GCM) 10K type strain sequencing project: providing services to taxonomists for standard genome sequencing and annotation.</title>
        <authorList>
            <consortium name="The Broad Institute Genomics Platform"/>
            <consortium name="The Broad Institute Genome Sequencing Center for Infectious Disease"/>
            <person name="Wu L."/>
            <person name="Ma J."/>
        </authorList>
    </citation>
    <scope>NUCLEOTIDE SEQUENCE [LARGE SCALE GENOMIC DNA]</scope>
    <source>
        <strain evidence="2">NBRC 103632</strain>
    </source>
</reference>
<evidence type="ECO:0000313" key="2">
    <source>
        <dbReference type="Proteomes" id="UP001157440"/>
    </source>
</evidence>
<dbReference type="EMBL" id="BSPL01000013">
    <property type="protein sequence ID" value="GLS70056.1"/>
    <property type="molecule type" value="Genomic_DNA"/>
</dbReference>
<accession>A0AA37TAV3</accession>
<protein>
    <submittedName>
        <fullName evidence="1">Uncharacterized protein</fullName>
    </submittedName>
</protein>
<dbReference type="AlphaFoldDB" id="A0AA37TAV3"/>
<name>A0AA37TAV3_9HYPH</name>
<evidence type="ECO:0000313" key="1">
    <source>
        <dbReference type="EMBL" id="GLS70056.1"/>
    </source>
</evidence>
<keyword evidence="2" id="KW-1185">Reference proteome</keyword>
<gene>
    <name evidence="1" type="ORF">GCM10007890_20690</name>
</gene>
<proteinExistence type="predicted"/>
<organism evidence="1 2">
    <name type="scientific">Methylobacterium tardum</name>
    <dbReference type="NCBI Taxonomy" id="374432"/>
    <lineage>
        <taxon>Bacteria</taxon>
        <taxon>Pseudomonadati</taxon>
        <taxon>Pseudomonadota</taxon>
        <taxon>Alphaproteobacteria</taxon>
        <taxon>Hyphomicrobiales</taxon>
        <taxon>Methylobacteriaceae</taxon>
        <taxon>Methylobacterium</taxon>
    </lineage>
</organism>
<dbReference type="Proteomes" id="UP001157440">
    <property type="component" value="Unassembled WGS sequence"/>
</dbReference>
<sequence>MGVTLLSLFAASSLHPSDAVRVCVNAAPDQEVLRGPLETLAGLLEAGAPPSVRFRAAV</sequence>